<dbReference type="Proteomes" id="UP000029920">
    <property type="component" value="Unassembled WGS sequence"/>
</dbReference>
<dbReference type="AlphaFoldDB" id="A0A4U8UCL9"/>
<dbReference type="InterPro" id="IPR023385">
    <property type="entry name" value="YopX-like_C"/>
</dbReference>
<accession>A0A4U8UCL9</accession>
<dbReference type="Pfam" id="PF09643">
    <property type="entry name" value="YopX"/>
    <property type="match status" value="1"/>
</dbReference>
<organism evidence="2 3">
    <name type="scientific">Helicobacter apodemus</name>
    <dbReference type="NCBI Taxonomy" id="135569"/>
    <lineage>
        <taxon>Bacteria</taxon>
        <taxon>Pseudomonadati</taxon>
        <taxon>Campylobacterota</taxon>
        <taxon>Epsilonproteobacteria</taxon>
        <taxon>Campylobacterales</taxon>
        <taxon>Helicobacteraceae</taxon>
        <taxon>Helicobacter</taxon>
    </lineage>
</organism>
<dbReference type="RefSeq" id="WP_138155296.1">
    <property type="nucleotide sequence ID" value="NZ_JRPC02000032.1"/>
</dbReference>
<evidence type="ECO:0000313" key="3">
    <source>
        <dbReference type="Proteomes" id="UP000029920"/>
    </source>
</evidence>
<name>A0A4U8UCL9_9HELI</name>
<dbReference type="EMBL" id="JRPC02000032">
    <property type="protein sequence ID" value="TLE13759.1"/>
    <property type="molecule type" value="Genomic_DNA"/>
</dbReference>
<comment type="caution">
    <text evidence="2">The sequence shown here is derived from an EMBL/GenBank/DDBJ whole genome shotgun (WGS) entry which is preliminary data.</text>
</comment>
<protein>
    <recommendedName>
        <fullName evidence="1">YopX protein domain-containing protein</fullName>
    </recommendedName>
</protein>
<dbReference type="Gene3D" id="2.30.30.290">
    <property type="entry name" value="YopX-like domains"/>
    <property type="match status" value="1"/>
</dbReference>
<keyword evidence="3" id="KW-1185">Reference proteome</keyword>
<evidence type="ECO:0000313" key="2">
    <source>
        <dbReference type="EMBL" id="TLE13759.1"/>
    </source>
</evidence>
<dbReference type="SUPFAM" id="SSF159006">
    <property type="entry name" value="YopX-like"/>
    <property type="match status" value="1"/>
</dbReference>
<dbReference type="InterPro" id="IPR019096">
    <property type="entry name" value="YopX_protein"/>
</dbReference>
<sequence>MKLQELDFRVWDISKKIYYNNLEFSMMPGDKKTFSINLGIIFAKNVESASMLSSNYEVELYTGLKDKSGNKIYEGDIIAHCVDGGGVEYYSKIEFNHKRGMFEFVCIEHPVISDFSSPLNPSIEVIGNIHENPKLL</sequence>
<gene>
    <name evidence="2" type="ORF">LS72_009615</name>
</gene>
<reference evidence="2 3" key="1">
    <citation type="journal article" date="2014" name="Genome Announc.">
        <title>Draft genome sequences of eight enterohepatic helicobacter species isolated from both laboratory and wild rodents.</title>
        <authorList>
            <person name="Sheh A."/>
            <person name="Shen Z."/>
            <person name="Fox J.G."/>
        </authorList>
    </citation>
    <scope>NUCLEOTIDE SEQUENCE [LARGE SCALE GENOMIC DNA]</scope>
    <source>
        <strain evidence="2 3">MIT-03-7007</strain>
    </source>
</reference>
<feature type="domain" description="YopX protein" evidence="1">
    <location>
        <begin position="8"/>
        <end position="136"/>
    </location>
</feature>
<evidence type="ECO:0000259" key="1">
    <source>
        <dbReference type="Pfam" id="PF09643"/>
    </source>
</evidence>
<proteinExistence type="predicted"/>